<feature type="transmembrane region" description="Helical" evidence="1">
    <location>
        <begin position="377"/>
        <end position="399"/>
    </location>
</feature>
<keyword evidence="1" id="KW-0472">Membrane</keyword>
<dbReference type="InterPro" id="IPR001810">
    <property type="entry name" value="F-box_dom"/>
</dbReference>
<keyword evidence="1" id="KW-1133">Transmembrane helix</keyword>
<evidence type="ECO:0000259" key="2">
    <source>
        <dbReference type="PROSITE" id="PS50181"/>
    </source>
</evidence>
<name>A0A7I4YA18_HAECO</name>
<reference evidence="4" key="1">
    <citation type="submission" date="2020-12" db="UniProtKB">
        <authorList>
            <consortium name="WormBaseParasite"/>
        </authorList>
    </citation>
    <scope>IDENTIFICATION</scope>
    <source>
        <strain evidence="4">MHco3</strain>
    </source>
</reference>
<dbReference type="CDD" id="cd09917">
    <property type="entry name" value="F-box_SF"/>
    <property type="match status" value="1"/>
</dbReference>
<dbReference type="AlphaFoldDB" id="A0A7I4YA18"/>
<protein>
    <submittedName>
        <fullName evidence="4">F-box domain-containing protein</fullName>
    </submittedName>
</protein>
<dbReference type="Proteomes" id="UP000025227">
    <property type="component" value="Unplaced"/>
</dbReference>
<evidence type="ECO:0000313" key="4">
    <source>
        <dbReference type="WBParaSite" id="HCON_00068480-00001"/>
    </source>
</evidence>
<feature type="transmembrane region" description="Helical" evidence="1">
    <location>
        <begin position="338"/>
        <end position="361"/>
    </location>
</feature>
<dbReference type="SUPFAM" id="SSF81383">
    <property type="entry name" value="F-box domain"/>
    <property type="match status" value="1"/>
</dbReference>
<feature type="domain" description="F-box" evidence="2">
    <location>
        <begin position="56"/>
        <end position="100"/>
    </location>
</feature>
<evidence type="ECO:0000313" key="3">
    <source>
        <dbReference type="Proteomes" id="UP000025227"/>
    </source>
</evidence>
<keyword evidence="1" id="KW-0812">Transmembrane</keyword>
<dbReference type="Pfam" id="PF00646">
    <property type="entry name" value="F-box"/>
    <property type="match status" value="1"/>
</dbReference>
<dbReference type="WBParaSite" id="HCON_00068480-00001">
    <property type="protein sequence ID" value="HCON_00068480-00001"/>
    <property type="gene ID" value="HCON_00068480"/>
</dbReference>
<accession>A0A7I4YA18</accession>
<organism evidence="3 4">
    <name type="scientific">Haemonchus contortus</name>
    <name type="common">Barber pole worm</name>
    <dbReference type="NCBI Taxonomy" id="6289"/>
    <lineage>
        <taxon>Eukaryota</taxon>
        <taxon>Metazoa</taxon>
        <taxon>Ecdysozoa</taxon>
        <taxon>Nematoda</taxon>
        <taxon>Chromadorea</taxon>
        <taxon>Rhabditida</taxon>
        <taxon>Rhabditina</taxon>
        <taxon>Rhabditomorpha</taxon>
        <taxon>Strongyloidea</taxon>
        <taxon>Trichostrongylidae</taxon>
        <taxon>Haemonchus</taxon>
    </lineage>
</organism>
<dbReference type="PROSITE" id="PS50181">
    <property type="entry name" value="FBOX"/>
    <property type="match status" value="1"/>
</dbReference>
<sequence>MGLGKGGSSPWILRKDGFGQLRLYLCDFASSRRRQRSVENHPTAVTTSTEDPGLGTFPFQKLPPEVQLKILEQCSTGVLQSLRLVCRSINRLIARNWSHLPPRRISTVAVLQDFLMSDNDFLYKKCISREFSSFYGATISMLYFDQVEVTWAIFQQLSRALKRSRISVVVLAASNCTFTCSANDFAEFLKLHCIDRMVIEMRRVDDFSMKLWRDLKYEHVQGLSCFVLHAGAGNTWFFERIRRGMFSFRDFRRVLFDFMDGKLNIEFIRVQGRIDWANFDTARRALSLRDPLFESFMLENPSGQRLRTYCSAGSVALYRDQTHELPTVGTTLSYPLRLAFLVLILAFFVFIWQFVVIIMFIRNSLSLLVQEVSTSPFLLLFFVCFTIYTAILVTIFLNIRSFMRINVF</sequence>
<evidence type="ECO:0000256" key="1">
    <source>
        <dbReference type="SAM" id="Phobius"/>
    </source>
</evidence>
<proteinExistence type="predicted"/>
<keyword evidence="3" id="KW-1185">Reference proteome</keyword>
<dbReference type="InterPro" id="IPR036047">
    <property type="entry name" value="F-box-like_dom_sf"/>
</dbReference>
<dbReference type="OrthoDB" id="10334917at2759"/>